<sequence length="464" mass="48486">MTPNLQSHGAGPAHPVDEVLPAPQLLALGLQHVLVMYAGAIAVPMIVGGALKLPKDQVAFLIAADLFCCGLVTMIQSIGIWKIGIRLPVMMGVTFTAIAPIIATGSNPALGLPAVYGAVMVAGVFTYFAAPYVGGMVRWFPPVVTGTVVLVIGISLMRVGINWAAGGNPTINTPAGPVPNPNFGLPVNIAIATAVLCTVLALIAFARGFLCNVAVLIGIAVGFMIALSLGKVSFDGLHNAHWVEFITPFHFGWPTFDAMTAVTLCVVMMVIMIEGVGQFLALGEIVGREVGSDDIARGLRADGVGAIVGAVFNTFTYTSYTQNVGLVQVTGVRSRWVCATAGGILVVLGCLPKLAFFAASIPQYVLGGAAVVMFGMVAATGVRILGHVDFIENKKNAYIVAVSVALGMIPLVSDKFFSQMPELLAKFCQNGILLGTLTAVLLNLLFNARSPAPQPHRLAKEPVR</sequence>
<dbReference type="PANTHER" id="PTHR42810">
    <property type="entry name" value="PURINE PERMEASE C1399.01C-RELATED"/>
    <property type="match status" value="1"/>
</dbReference>
<gene>
    <name evidence="9" type="primary">uacT_4</name>
    <name evidence="9" type="ORF">LMG23994_06159</name>
</gene>
<dbReference type="NCBIfam" id="NF037981">
    <property type="entry name" value="NCS2_1"/>
    <property type="match status" value="1"/>
</dbReference>
<evidence type="ECO:0000256" key="8">
    <source>
        <dbReference type="SAM" id="Phobius"/>
    </source>
</evidence>
<feature type="transmembrane region" description="Helical" evidence="8">
    <location>
        <begin position="364"/>
        <end position="385"/>
    </location>
</feature>
<dbReference type="Pfam" id="PF00860">
    <property type="entry name" value="Xan_ur_permease"/>
    <property type="match status" value="1"/>
</dbReference>
<feature type="transmembrane region" description="Helical" evidence="8">
    <location>
        <begin position="33"/>
        <end position="51"/>
    </location>
</feature>
<keyword evidence="7 8" id="KW-0472">Membrane</keyword>
<feature type="transmembrane region" description="Helical" evidence="8">
    <location>
        <begin position="57"/>
        <end position="75"/>
    </location>
</feature>
<evidence type="ECO:0000313" key="9">
    <source>
        <dbReference type="EMBL" id="CAG9186316.1"/>
    </source>
</evidence>
<dbReference type="RefSeq" id="WP_224009520.1">
    <property type="nucleotide sequence ID" value="NZ_CAJZAF010000049.1"/>
</dbReference>
<reference evidence="9 10" key="1">
    <citation type="submission" date="2021-08" db="EMBL/GenBank/DDBJ databases">
        <authorList>
            <person name="Peeters C."/>
        </authorList>
    </citation>
    <scope>NUCLEOTIDE SEQUENCE [LARGE SCALE GENOMIC DNA]</scope>
    <source>
        <strain evidence="9 10">LMG 23994</strain>
    </source>
</reference>
<evidence type="ECO:0000256" key="5">
    <source>
        <dbReference type="ARBA" id="ARBA00022692"/>
    </source>
</evidence>
<comment type="caution">
    <text evidence="9">The sequence shown here is derived from an EMBL/GenBank/DDBJ whole genome shotgun (WGS) entry which is preliminary data.</text>
</comment>
<protein>
    <submittedName>
        <fullName evidence="9">Uric acid transporter UacT</fullName>
    </submittedName>
</protein>
<evidence type="ECO:0000256" key="1">
    <source>
        <dbReference type="ARBA" id="ARBA00004651"/>
    </source>
</evidence>
<dbReference type="InterPro" id="IPR017588">
    <property type="entry name" value="UacT-like"/>
</dbReference>
<comment type="similarity">
    <text evidence="2">Belongs to the nucleobase:cation symporter-2 (NCS2) (TC 2.A.40) family.</text>
</comment>
<dbReference type="InterPro" id="IPR006043">
    <property type="entry name" value="NCS2"/>
</dbReference>
<keyword evidence="5 8" id="KW-0812">Transmembrane</keyword>
<evidence type="ECO:0000256" key="4">
    <source>
        <dbReference type="ARBA" id="ARBA00022475"/>
    </source>
</evidence>
<feature type="transmembrane region" description="Helical" evidence="8">
    <location>
        <begin position="213"/>
        <end position="231"/>
    </location>
</feature>
<dbReference type="NCBIfam" id="TIGR00801">
    <property type="entry name" value="ncs2"/>
    <property type="match status" value="1"/>
</dbReference>
<evidence type="ECO:0000256" key="3">
    <source>
        <dbReference type="ARBA" id="ARBA00022448"/>
    </source>
</evidence>
<feature type="transmembrane region" description="Helical" evidence="8">
    <location>
        <begin position="423"/>
        <end position="446"/>
    </location>
</feature>
<keyword evidence="4" id="KW-1003">Cell membrane</keyword>
<comment type="subcellular location">
    <subcellularLocation>
        <location evidence="1">Cell membrane</location>
        <topology evidence="1">Multi-pass membrane protein</topology>
    </subcellularLocation>
</comment>
<name>A0ABM8Y0S0_9BURK</name>
<feature type="transmembrane region" description="Helical" evidence="8">
    <location>
        <begin position="251"/>
        <end position="273"/>
    </location>
</feature>
<dbReference type="InterPro" id="IPR006042">
    <property type="entry name" value="Xan_ur_permease"/>
</dbReference>
<feature type="transmembrane region" description="Helical" evidence="8">
    <location>
        <begin position="336"/>
        <end position="358"/>
    </location>
</feature>
<organism evidence="9 10">
    <name type="scientific">Cupriavidus pinatubonensis</name>
    <dbReference type="NCBI Taxonomy" id="248026"/>
    <lineage>
        <taxon>Bacteria</taxon>
        <taxon>Pseudomonadati</taxon>
        <taxon>Pseudomonadota</taxon>
        <taxon>Betaproteobacteria</taxon>
        <taxon>Burkholderiales</taxon>
        <taxon>Burkholderiaceae</taxon>
        <taxon>Cupriavidus</taxon>
    </lineage>
</organism>
<proteinExistence type="inferred from homology"/>
<keyword evidence="3" id="KW-0813">Transport</keyword>
<keyword evidence="10" id="KW-1185">Reference proteome</keyword>
<feature type="transmembrane region" description="Helical" evidence="8">
    <location>
        <begin position="397"/>
        <end position="417"/>
    </location>
</feature>
<feature type="transmembrane region" description="Helical" evidence="8">
    <location>
        <begin position="185"/>
        <end position="206"/>
    </location>
</feature>
<dbReference type="PANTHER" id="PTHR42810:SF4">
    <property type="entry name" value="URIC ACID TRANSPORTER UACT"/>
    <property type="match status" value="1"/>
</dbReference>
<dbReference type="Proteomes" id="UP000701702">
    <property type="component" value="Unassembled WGS sequence"/>
</dbReference>
<feature type="transmembrane region" description="Helical" evidence="8">
    <location>
        <begin position="110"/>
        <end position="130"/>
    </location>
</feature>
<keyword evidence="6 8" id="KW-1133">Transmembrane helix</keyword>
<feature type="transmembrane region" description="Helical" evidence="8">
    <location>
        <begin position="142"/>
        <end position="165"/>
    </location>
</feature>
<evidence type="ECO:0000256" key="6">
    <source>
        <dbReference type="ARBA" id="ARBA00022989"/>
    </source>
</evidence>
<accession>A0ABM8Y0S0</accession>
<dbReference type="EMBL" id="CAJZAF010000049">
    <property type="protein sequence ID" value="CAG9186316.1"/>
    <property type="molecule type" value="Genomic_DNA"/>
</dbReference>
<dbReference type="NCBIfam" id="TIGR03173">
    <property type="entry name" value="pbuX"/>
    <property type="match status" value="1"/>
</dbReference>
<evidence type="ECO:0000313" key="10">
    <source>
        <dbReference type="Proteomes" id="UP000701702"/>
    </source>
</evidence>
<evidence type="ECO:0000256" key="7">
    <source>
        <dbReference type="ARBA" id="ARBA00023136"/>
    </source>
</evidence>
<evidence type="ECO:0000256" key="2">
    <source>
        <dbReference type="ARBA" id="ARBA00008821"/>
    </source>
</evidence>